<dbReference type="PROSITE" id="PS00028">
    <property type="entry name" value="ZINC_FINGER_C2H2_1"/>
    <property type="match status" value="3"/>
</dbReference>
<proteinExistence type="predicted"/>
<evidence type="ECO:0000256" key="6">
    <source>
        <dbReference type="ARBA" id="ARBA00023015"/>
    </source>
</evidence>
<keyword evidence="2" id="KW-0479">Metal-binding</keyword>
<feature type="compositionally biased region" description="Acidic residues" evidence="11">
    <location>
        <begin position="496"/>
        <end position="505"/>
    </location>
</feature>
<evidence type="ECO:0000313" key="13">
    <source>
        <dbReference type="EMBL" id="SBP11065.1"/>
    </source>
</evidence>
<evidence type="ECO:0000256" key="4">
    <source>
        <dbReference type="ARBA" id="ARBA00022771"/>
    </source>
</evidence>
<evidence type="ECO:0000256" key="1">
    <source>
        <dbReference type="ARBA" id="ARBA00004123"/>
    </source>
</evidence>
<feature type="region of interest" description="Disordered" evidence="11">
    <location>
        <begin position="494"/>
        <end position="545"/>
    </location>
</feature>
<reference evidence="13" key="2">
    <citation type="submission" date="2016-06" db="EMBL/GenBank/DDBJ databases">
        <title>The genome of a short-lived fish provides insights into sex chromosome evolution and the genetic control of aging.</title>
        <authorList>
            <person name="Reichwald K."/>
            <person name="Felder M."/>
            <person name="Petzold A."/>
            <person name="Koch P."/>
            <person name="Groth M."/>
            <person name="Platzer M."/>
        </authorList>
    </citation>
    <scope>NUCLEOTIDE SEQUENCE</scope>
    <source>
        <tissue evidence="13">Brain</tissue>
    </source>
</reference>
<protein>
    <recommendedName>
        <fullName evidence="12">C2H2-type domain-containing protein</fullName>
    </recommendedName>
</protein>
<organism evidence="13">
    <name type="scientific">Iconisemion striatum</name>
    <dbReference type="NCBI Taxonomy" id="60296"/>
    <lineage>
        <taxon>Eukaryota</taxon>
        <taxon>Metazoa</taxon>
        <taxon>Chordata</taxon>
        <taxon>Craniata</taxon>
        <taxon>Vertebrata</taxon>
        <taxon>Euteleostomi</taxon>
        <taxon>Actinopterygii</taxon>
        <taxon>Neopterygii</taxon>
        <taxon>Teleostei</taxon>
        <taxon>Neoteleostei</taxon>
        <taxon>Acanthomorphata</taxon>
        <taxon>Ovalentaria</taxon>
        <taxon>Atherinomorphae</taxon>
        <taxon>Cyprinodontiformes</taxon>
        <taxon>Nothobranchiidae</taxon>
        <taxon>Iconisemion</taxon>
    </lineage>
</organism>
<keyword evidence="9" id="KW-0539">Nucleus</keyword>
<dbReference type="GO" id="GO:0000978">
    <property type="term" value="F:RNA polymerase II cis-regulatory region sequence-specific DNA binding"/>
    <property type="evidence" value="ECO:0007669"/>
    <property type="project" value="TreeGrafter"/>
</dbReference>
<dbReference type="InterPro" id="IPR050752">
    <property type="entry name" value="C2H2-ZF_domain"/>
</dbReference>
<evidence type="ECO:0000256" key="5">
    <source>
        <dbReference type="ARBA" id="ARBA00022833"/>
    </source>
</evidence>
<evidence type="ECO:0000256" key="8">
    <source>
        <dbReference type="ARBA" id="ARBA00023163"/>
    </source>
</evidence>
<dbReference type="GO" id="GO:0008270">
    <property type="term" value="F:zinc ion binding"/>
    <property type="evidence" value="ECO:0007669"/>
    <property type="project" value="UniProtKB-KW"/>
</dbReference>
<feature type="compositionally biased region" description="Basic and acidic residues" evidence="11">
    <location>
        <begin position="518"/>
        <end position="545"/>
    </location>
</feature>
<evidence type="ECO:0000256" key="2">
    <source>
        <dbReference type="ARBA" id="ARBA00022723"/>
    </source>
</evidence>
<feature type="domain" description="C2H2-type" evidence="12">
    <location>
        <begin position="139"/>
        <end position="168"/>
    </location>
</feature>
<keyword evidence="7" id="KW-0238">DNA-binding</keyword>
<dbReference type="Gene3D" id="3.30.160.60">
    <property type="entry name" value="Classic Zinc Finger"/>
    <property type="match status" value="6"/>
</dbReference>
<dbReference type="SUPFAM" id="SSF57667">
    <property type="entry name" value="beta-beta-alpha zinc fingers"/>
    <property type="match status" value="3"/>
</dbReference>
<dbReference type="FunFam" id="3.30.160.60:FF:000624">
    <property type="entry name" value="zinc finger protein 697"/>
    <property type="match status" value="1"/>
</dbReference>
<dbReference type="PROSITE" id="PS50157">
    <property type="entry name" value="ZINC_FINGER_C2H2_2"/>
    <property type="match status" value="6"/>
</dbReference>
<dbReference type="EMBL" id="HADW01009665">
    <property type="protein sequence ID" value="SBP11065.1"/>
    <property type="molecule type" value="Transcribed_RNA"/>
</dbReference>
<feature type="region of interest" description="Disordered" evidence="11">
    <location>
        <begin position="1"/>
        <end position="21"/>
    </location>
</feature>
<dbReference type="InterPro" id="IPR013087">
    <property type="entry name" value="Znf_C2H2_type"/>
</dbReference>
<gene>
    <name evidence="13" type="primary">Nfu_g_1_010151</name>
</gene>
<evidence type="ECO:0000256" key="7">
    <source>
        <dbReference type="ARBA" id="ARBA00023125"/>
    </source>
</evidence>
<dbReference type="PANTHER" id="PTHR24384">
    <property type="entry name" value="FINGER PUTATIVE TRANSCRIPTION FACTOR FAMILY-RELATED"/>
    <property type="match status" value="1"/>
</dbReference>
<dbReference type="Pfam" id="PF00096">
    <property type="entry name" value="zf-C2H2"/>
    <property type="match status" value="3"/>
</dbReference>
<dbReference type="AlphaFoldDB" id="A0A1A7WZD6"/>
<dbReference type="GO" id="GO:0005634">
    <property type="term" value="C:nucleus"/>
    <property type="evidence" value="ECO:0007669"/>
    <property type="project" value="UniProtKB-SubCell"/>
</dbReference>
<feature type="region of interest" description="Disordered" evidence="11">
    <location>
        <begin position="181"/>
        <end position="262"/>
    </location>
</feature>
<keyword evidence="3" id="KW-0677">Repeat</keyword>
<feature type="non-terminal residue" evidence="13">
    <location>
        <position position="1"/>
    </location>
</feature>
<dbReference type="SMART" id="SM00355">
    <property type="entry name" value="ZnF_C2H2"/>
    <property type="match status" value="8"/>
</dbReference>
<dbReference type="PANTHER" id="PTHR24384:SF189">
    <property type="entry name" value="C2H2-TYPE DOMAIN-CONTAINING PROTEIN-RELATED"/>
    <property type="match status" value="1"/>
</dbReference>
<feature type="domain" description="C2H2-type" evidence="12">
    <location>
        <begin position="434"/>
        <end position="470"/>
    </location>
</feature>
<keyword evidence="6" id="KW-0805">Transcription regulation</keyword>
<keyword evidence="8" id="KW-0804">Transcription</keyword>
<dbReference type="GO" id="GO:0000981">
    <property type="term" value="F:DNA-binding transcription factor activity, RNA polymerase II-specific"/>
    <property type="evidence" value="ECO:0007669"/>
    <property type="project" value="TreeGrafter"/>
</dbReference>
<feature type="domain" description="C2H2-type" evidence="12">
    <location>
        <begin position="111"/>
        <end position="138"/>
    </location>
</feature>
<comment type="subcellular location">
    <subcellularLocation>
        <location evidence="1">Nucleus</location>
    </subcellularLocation>
</comment>
<name>A0A1A7WZD6_9TELE</name>
<feature type="compositionally biased region" description="Polar residues" evidence="11">
    <location>
        <begin position="230"/>
        <end position="245"/>
    </location>
</feature>
<accession>A0A1A7WZD6</accession>
<sequence length="545" mass="62794">VKTHVCGGEPSKKHSSKRARRRKFSCSDCKKSFRSQSQVKRHKCVVKASQRDGRKRKKPVFCPKCGEVFSKKRLLRDHCKIHRITCVCGMEFCDASQFKTHMRKHTGERRYSCPICKKKFSQSGIFQQHMLTHSGTKPFGCDVCGKRFSGHFMIKQHKCNSGHQGKDSDQLVSDETPEVTMKNEDDDFWKESRQHQSDVTPKRYKKDSSSDKERFPDTKPLDRREKTKNGPRNYQHVDNNSCQHSDLNETKEISVSDPGGYPQKTIFMPPEILTESENSHNIQVSGKTFATGGHLTRHKSVHTGQKLLNCIICEKTFLSESELISHECQRESLQLFSFPDSEETFPPKEQEHTRSSLFEKRFFAGQEDLIFHFKHHVRCSVCNVACDDRNALYEHMRSHTCQKQFSSLVCGEDAELRPPMRQVHTDIQEKEGIYYCTVCQKGFSSQNELSLHQCINLFPHEDYGHSNENAEDELIYREDLEPERIDPALIIKVEDESSDPETDDSDFCKANVDVQESSSREDYKRTEAGQKRKKGATDERGTTGS</sequence>
<keyword evidence="4 10" id="KW-0863">Zinc-finger</keyword>
<feature type="domain" description="C2H2-type" evidence="12">
    <location>
        <begin position="24"/>
        <end position="52"/>
    </location>
</feature>
<feature type="domain" description="C2H2-type" evidence="12">
    <location>
        <begin position="377"/>
        <end position="404"/>
    </location>
</feature>
<evidence type="ECO:0000259" key="12">
    <source>
        <dbReference type="PROSITE" id="PS50157"/>
    </source>
</evidence>
<feature type="domain" description="C2H2-type" evidence="12">
    <location>
        <begin position="77"/>
        <end position="110"/>
    </location>
</feature>
<keyword evidence="5" id="KW-0862">Zinc</keyword>
<evidence type="ECO:0000256" key="9">
    <source>
        <dbReference type="ARBA" id="ARBA00023242"/>
    </source>
</evidence>
<dbReference type="InterPro" id="IPR036236">
    <property type="entry name" value="Znf_C2H2_sf"/>
</dbReference>
<evidence type="ECO:0000256" key="10">
    <source>
        <dbReference type="PROSITE-ProRule" id="PRU00042"/>
    </source>
</evidence>
<evidence type="ECO:0000256" key="11">
    <source>
        <dbReference type="SAM" id="MobiDB-lite"/>
    </source>
</evidence>
<evidence type="ECO:0000256" key="3">
    <source>
        <dbReference type="ARBA" id="ARBA00022737"/>
    </source>
</evidence>
<reference evidence="13" key="1">
    <citation type="submission" date="2016-05" db="EMBL/GenBank/DDBJ databases">
        <authorList>
            <person name="Lavstsen T."/>
            <person name="Jespersen J.S."/>
        </authorList>
    </citation>
    <scope>NUCLEOTIDE SEQUENCE</scope>
    <source>
        <tissue evidence="13">Brain</tissue>
    </source>
</reference>
<feature type="compositionally biased region" description="Basic and acidic residues" evidence="11">
    <location>
        <begin position="206"/>
        <end position="228"/>
    </location>
</feature>